<evidence type="ECO:0000313" key="7">
    <source>
        <dbReference type="Proteomes" id="UP001215598"/>
    </source>
</evidence>
<sequence>MAASTDSFSTFLTQLVASISPGAKILSDQSSTEFKDSLQRWSDIGLQIPTAIVLAATGNDVVLTVKLAVELNIPFVPKSGGHSLWSTIGPEGFILDLSRFKNISLDKEKKTVTNPLGNGNTIGVVPQALGGGISALSGLCGYTSDNIVSARLVTSSGSLITVSSSSNPDLFWALRGTGQFFGIVAELTMQAHPLSVLGTPDGTVWTGSIVFPAQRVEEVLQALAPMIADESAPGTGLLLIAAPPPTFTTCIIIIPVFFGTASVAEAYYQPLISLGPLMMDCKPVTLVRLNDSMEAFCFKGGMPKFEPSVWPKVIELFEELRRKCPDAGATGYAFEWNTYSPENKLSHSETAFSHRDVKVWAEFLSWYTSPESHAEVYRIEQEVLSLMRQDQDEEDEAAFQNWTRNEPLRRRYRGAERLEKLRRLKKE</sequence>
<comment type="caution">
    <text evidence="6">The sequence shown here is derived from an EMBL/GenBank/DDBJ whole genome shotgun (WGS) entry which is preliminary data.</text>
</comment>
<dbReference type="InterPro" id="IPR050416">
    <property type="entry name" value="FAD-linked_Oxidoreductase"/>
</dbReference>
<dbReference type="InterPro" id="IPR006094">
    <property type="entry name" value="Oxid_FAD_bind_N"/>
</dbReference>
<dbReference type="GO" id="GO:0016491">
    <property type="term" value="F:oxidoreductase activity"/>
    <property type="evidence" value="ECO:0007669"/>
    <property type="project" value="UniProtKB-KW"/>
</dbReference>
<feature type="domain" description="FAD linked oxidase N-terminal" evidence="5">
    <location>
        <begin position="49"/>
        <end position="113"/>
    </location>
</feature>
<organism evidence="6 7">
    <name type="scientific">Mycena metata</name>
    <dbReference type="NCBI Taxonomy" id="1033252"/>
    <lineage>
        <taxon>Eukaryota</taxon>
        <taxon>Fungi</taxon>
        <taxon>Dikarya</taxon>
        <taxon>Basidiomycota</taxon>
        <taxon>Agaricomycotina</taxon>
        <taxon>Agaricomycetes</taxon>
        <taxon>Agaricomycetidae</taxon>
        <taxon>Agaricales</taxon>
        <taxon>Marasmiineae</taxon>
        <taxon>Mycenaceae</taxon>
        <taxon>Mycena</taxon>
    </lineage>
</organism>
<reference evidence="6" key="1">
    <citation type="submission" date="2023-03" db="EMBL/GenBank/DDBJ databases">
        <title>Massive genome expansion in bonnet fungi (Mycena s.s.) driven by repeated elements and novel gene families across ecological guilds.</title>
        <authorList>
            <consortium name="Lawrence Berkeley National Laboratory"/>
            <person name="Harder C.B."/>
            <person name="Miyauchi S."/>
            <person name="Viragh M."/>
            <person name="Kuo A."/>
            <person name="Thoen E."/>
            <person name="Andreopoulos B."/>
            <person name="Lu D."/>
            <person name="Skrede I."/>
            <person name="Drula E."/>
            <person name="Henrissat B."/>
            <person name="Morin E."/>
            <person name="Kohler A."/>
            <person name="Barry K."/>
            <person name="LaButti K."/>
            <person name="Morin E."/>
            <person name="Salamov A."/>
            <person name="Lipzen A."/>
            <person name="Mereny Z."/>
            <person name="Hegedus B."/>
            <person name="Baldrian P."/>
            <person name="Stursova M."/>
            <person name="Weitz H."/>
            <person name="Taylor A."/>
            <person name="Grigoriev I.V."/>
            <person name="Nagy L.G."/>
            <person name="Martin F."/>
            <person name="Kauserud H."/>
        </authorList>
    </citation>
    <scope>NUCLEOTIDE SEQUENCE</scope>
    <source>
        <strain evidence="6">CBHHK182m</strain>
    </source>
</reference>
<dbReference type="Gene3D" id="3.30.43.10">
    <property type="entry name" value="Uridine Diphospho-n-acetylenolpyruvylglucosamine Reductase, domain 2"/>
    <property type="match status" value="1"/>
</dbReference>
<gene>
    <name evidence="6" type="ORF">B0H16DRAFT_1667322</name>
</gene>
<proteinExistence type="inferred from homology"/>
<keyword evidence="4" id="KW-0560">Oxidoreductase</keyword>
<dbReference type="InterPro" id="IPR036318">
    <property type="entry name" value="FAD-bd_PCMH-like_sf"/>
</dbReference>
<dbReference type="AlphaFoldDB" id="A0AAD7H6F9"/>
<dbReference type="Gene3D" id="3.30.465.10">
    <property type="match status" value="1"/>
</dbReference>
<evidence type="ECO:0000256" key="2">
    <source>
        <dbReference type="ARBA" id="ARBA00022630"/>
    </source>
</evidence>
<accession>A0AAD7H6F9</accession>
<dbReference type="EMBL" id="JARKIB010000341">
    <property type="protein sequence ID" value="KAJ7713557.1"/>
    <property type="molecule type" value="Genomic_DNA"/>
</dbReference>
<comment type="similarity">
    <text evidence="1">Belongs to the oxygen-dependent FAD-linked oxidoreductase family.</text>
</comment>
<evidence type="ECO:0000256" key="1">
    <source>
        <dbReference type="ARBA" id="ARBA00005466"/>
    </source>
</evidence>
<dbReference type="SUPFAM" id="SSF56176">
    <property type="entry name" value="FAD-binding/transporter-associated domain-like"/>
    <property type="match status" value="1"/>
</dbReference>
<dbReference type="PANTHER" id="PTHR42973">
    <property type="entry name" value="BINDING OXIDOREDUCTASE, PUTATIVE (AFU_ORTHOLOGUE AFUA_1G17690)-RELATED"/>
    <property type="match status" value="1"/>
</dbReference>
<protein>
    <recommendedName>
        <fullName evidence="5">FAD linked oxidase N-terminal domain-containing protein</fullName>
    </recommendedName>
</protein>
<keyword evidence="3" id="KW-0274">FAD</keyword>
<evidence type="ECO:0000256" key="3">
    <source>
        <dbReference type="ARBA" id="ARBA00022827"/>
    </source>
</evidence>
<dbReference type="PANTHER" id="PTHR42973:SF7">
    <property type="entry name" value="FAD-BINDING PCMH-TYPE DOMAIN-CONTAINING PROTEIN"/>
    <property type="match status" value="1"/>
</dbReference>
<dbReference type="InterPro" id="IPR016169">
    <property type="entry name" value="FAD-bd_PCMH_sub2"/>
</dbReference>
<keyword evidence="7" id="KW-1185">Reference proteome</keyword>
<evidence type="ECO:0000313" key="6">
    <source>
        <dbReference type="EMBL" id="KAJ7713557.1"/>
    </source>
</evidence>
<dbReference type="InterPro" id="IPR016167">
    <property type="entry name" value="FAD-bd_PCMH_sub1"/>
</dbReference>
<dbReference type="Gene3D" id="3.40.462.20">
    <property type="match status" value="1"/>
</dbReference>
<evidence type="ECO:0000259" key="5">
    <source>
        <dbReference type="Pfam" id="PF01565"/>
    </source>
</evidence>
<dbReference type="Pfam" id="PF01565">
    <property type="entry name" value="FAD_binding_4"/>
    <property type="match status" value="1"/>
</dbReference>
<keyword evidence="2" id="KW-0285">Flavoprotein</keyword>
<name>A0AAD7H6F9_9AGAR</name>
<dbReference type="Proteomes" id="UP001215598">
    <property type="component" value="Unassembled WGS sequence"/>
</dbReference>
<dbReference type="GO" id="GO:0050660">
    <property type="term" value="F:flavin adenine dinucleotide binding"/>
    <property type="evidence" value="ECO:0007669"/>
    <property type="project" value="InterPro"/>
</dbReference>
<evidence type="ECO:0000256" key="4">
    <source>
        <dbReference type="ARBA" id="ARBA00023002"/>
    </source>
</evidence>